<dbReference type="FunFam" id="3.30.730.10:FF:000003">
    <property type="entry name" value="AP2-like ethylene-responsive transcription factor ANT"/>
    <property type="match status" value="1"/>
</dbReference>
<dbReference type="CDD" id="cd00018">
    <property type="entry name" value="AP2"/>
    <property type="match status" value="2"/>
</dbReference>
<evidence type="ECO:0000259" key="7">
    <source>
        <dbReference type="PROSITE" id="PS51032"/>
    </source>
</evidence>
<keyword evidence="6" id="KW-0539">Nucleus</keyword>
<dbReference type="InterPro" id="IPR016177">
    <property type="entry name" value="DNA-bd_dom_sf"/>
</dbReference>
<dbReference type="InterPro" id="IPR001471">
    <property type="entry name" value="AP2/ERF_dom"/>
</dbReference>
<dbReference type="PANTHER" id="PTHR32467">
    <property type="entry name" value="AP2-LIKE ETHYLENE-RESPONSIVE TRANSCRIPTION FACTOR"/>
    <property type="match status" value="1"/>
</dbReference>
<dbReference type="FunFam" id="3.30.730.10:FF:000002">
    <property type="entry name" value="AP2-like ethylene-responsive transcription factor"/>
    <property type="match status" value="1"/>
</dbReference>
<dbReference type="Proteomes" id="UP001632038">
    <property type="component" value="Unassembled WGS sequence"/>
</dbReference>
<evidence type="ECO:0000313" key="9">
    <source>
        <dbReference type="Proteomes" id="UP001632038"/>
    </source>
</evidence>
<name>A0ABD3DZL4_9LAMI</name>
<evidence type="ECO:0000256" key="1">
    <source>
        <dbReference type="ARBA" id="ARBA00004123"/>
    </source>
</evidence>
<dbReference type="PRINTS" id="PR00367">
    <property type="entry name" value="ETHRSPELEMNT"/>
</dbReference>
<dbReference type="EMBL" id="JAVIJP010000009">
    <property type="protein sequence ID" value="KAL3647598.1"/>
    <property type="molecule type" value="Genomic_DNA"/>
</dbReference>
<dbReference type="InterPro" id="IPR036955">
    <property type="entry name" value="AP2/ERF_dom_sf"/>
</dbReference>
<dbReference type="Pfam" id="PF00847">
    <property type="entry name" value="AP2"/>
    <property type="match status" value="2"/>
</dbReference>
<keyword evidence="9" id="KW-1185">Reference proteome</keyword>
<dbReference type="GO" id="GO:0003677">
    <property type="term" value="F:DNA binding"/>
    <property type="evidence" value="ECO:0007669"/>
    <property type="project" value="UniProtKB-KW"/>
</dbReference>
<evidence type="ECO:0000256" key="6">
    <source>
        <dbReference type="ARBA" id="ARBA00023242"/>
    </source>
</evidence>
<proteinExistence type="predicted"/>
<comment type="caution">
    <text evidence="8">The sequence shown here is derived from an EMBL/GenBank/DDBJ whole genome shotgun (WGS) entry which is preliminary data.</text>
</comment>
<dbReference type="GO" id="GO:0005634">
    <property type="term" value="C:nucleus"/>
    <property type="evidence" value="ECO:0007669"/>
    <property type="project" value="UniProtKB-SubCell"/>
</dbReference>
<evidence type="ECO:0000313" key="8">
    <source>
        <dbReference type="EMBL" id="KAL3647598.1"/>
    </source>
</evidence>
<protein>
    <submittedName>
        <fullName evidence="8">AP2-like ethylene-responsive transcription factor plt2</fullName>
    </submittedName>
</protein>
<gene>
    <name evidence="8" type="primary">PLT2</name>
    <name evidence="8" type="ORF">CASFOL_008566</name>
</gene>
<keyword evidence="5" id="KW-0804">Transcription</keyword>
<dbReference type="SMART" id="SM00380">
    <property type="entry name" value="AP2"/>
    <property type="match status" value="2"/>
</dbReference>
<dbReference type="PANTHER" id="PTHR32467:SF218">
    <property type="entry name" value="AP2-LIKE ETHYLENE-RESPONSIVE TRANSCRIPTION FACTOR PLT2"/>
    <property type="match status" value="1"/>
</dbReference>
<evidence type="ECO:0000256" key="2">
    <source>
        <dbReference type="ARBA" id="ARBA00022737"/>
    </source>
</evidence>
<keyword evidence="2" id="KW-0677">Repeat</keyword>
<dbReference type="Gene3D" id="3.30.730.10">
    <property type="entry name" value="AP2/ERF domain"/>
    <property type="match status" value="2"/>
</dbReference>
<feature type="domain" description="AP2/ERF" evidence="7">
    <location>
        <begin position="265"/>
        <end position="323"/>
    </location>
</feature>
<dbReference type="PROSITE" id="PS51032">
    <property type="entry name" value="AP2_ERF"/>
    <property type="match status" value="2"/>
</dbReference>
<evidence type="ECO:0000256" key="3">
    <source>
        <dbReference type="ARBA" id="ARBA00023015"/>
    </source>
</evidence>
<accession>A0ABD3DZL4</accession>
<organism evidence="8 9">
    <name type="scientific">Castilleja foliolosa</name>
    <dbReference type="NCBI Taxonomy" id="1961234"/>
    <lineage>
        <taxon>Eukaryota</taxon>
        <taxon>Viridiplantae</taxon>
        <taxon>Streptophyta</taxon>
        <taxon>Embryophyta</taxon>
        <taxon>Tracheophyta</taxon>
        <taxon>Spermatophyta</taxon>
        <taxon>Magnoliopsida</taxon>
        <taxon>eudicotyledons</taxon>
        <taxon>Gunneridae</taxon>
        <taxon>Pentapetalae</taxon>
        <taxon>asterids</taxon>
        <taxon>lamiids</taxon>
        <taxon>Lamiales</taxon>
        <taxon>Orobanchaceae</taxon>
        <taxon>Pedicularideae</taxon>
        <taxon>Castillejinae</taxon>
        <taxon>Castilleja</taxon>
    </lineage>
</organism>
<sequence>MNSNNWLSFPLSPTHHHPSHPFSLGLANDNIDTPFQNQGYGDWNVINTQDENTDVPKVADFLGVSKSDDNHSSLVSYNEINSDYMFLSNTTSLVPVVQHTALDAGVGYENNGCNNMQQLTLSMGSGSRGSASETSAENINNTTIVETATPKRSLDTFGQRTSIYRGVTRHRWTGRYEAHLWDNSCRREGQSRKGRQVYLGGYDKEEKAARAYDMAALKYWGTSTTTNFPISNYEKEIEDMKHMTRQEFVASIRRKSSGFSRGASMYRGVTRHHQHGRWQARIGRVAGNKDLYLGTFSTEEEAAEAYDIAAIKFRGLNAVTNFEINRYDVKTILESTTLPIGGGAAKRLKEAQAIESSLKREEMIALGSTFQYGSSIPAPLQHYPLMQHPYEAQTFLSLQNQEHINYNNNNNNNNNHDTSSAYNSYMQLSYPYNVSTSTNGLQLYGDYYGLMNMGGSNNSSFVMDGSSSGSYSGGFIGNGLGIGSSNSGSGNGSGSAEELAMVKVDYDQMPTAGAYAGWSGETVQGSNPGLFNMWNE</sequence>
<reference evidence="9" key="1">
    <citation type="journal article" date="2024" name="IScience">
        <title>Strigolactones Initiate the Formation of Haustorium-like Structures in Castilleja.</title>
        <authorList>
            <person name="Buerger M."/>
            <person name="Peterson D."/>
            <person name="Chory J."/>
        </authorList>
    </citation>
    <scope>NUCLEOTIDE SEQUENCE [LARGE SCALE GENOMIC DNA]</scope>
</reference>
<feature type="domain" description="AP2/ERF" evidence="7">
    <location>
        <begin position="163"/>
        <end position="229"/>
    </location>
</feature>
<keyword evidence="4" id="KW-0238">DNA-binding</keyword>
<evidence type="ECO:0000256" key="4">
    <source>
        <dbReference type="ARBA" id="ARBA00023125"/>
    </source>
</evidence>
<evidence type="ECO:0000256" key="5">
    <source>
        <dbReference type="ARBA" id="ARBA00023163"/>
    </source>
</evidence>
<dbReference type="SUPFAM" id="SSF54171">
    <property type="entry name" value="DNA-binding domain"/>
    <property type="match status" value="2"/>
</dbReference>
<dbReference type="AlphaFoldDB" id="A0ABD3DZL4"/>
<comment type="subcellular location">
    <subcellularLocation>
        <location evidence="1">Nucleus</location>
    </subcellularLocation>
</comment>
<keyword evidence="3" id="KW-0805">Transcription regulation</keyword>